<keyword evidence="4 6" id="KW-0472">Membrane</keyword>
<dbReference type="EMBL" id="LT598496">
    <property type="protein sequence ID" value="SBV24866.1"/>
    <property type="molecule type" value="Genomic_DNA"/>
</dbReference>
<dbReference type="Pfam" id="PF13515">
    <property type="entry name" value="FUSC_2"/>
    <property type="match status" value="1"/>
</dbReference>
<evidence type="ECO:0000259" key="7">
    <source>
        <dbReference type="Pfam" id="PF13515"/>
    </source>
</evidence>
<evidence type="ECO:0000256" key="5">
    <source>
        <dbReference type="SAM" id="MobiDB-lite"/>
    </source>
</evidence>
<evidence type="ECO:0000256" key="4">
    <source>
        <dbReference type="ARBA" id="ARBA00023136"/>
    </source>
</evidence>
<proteinExistence type="predicted"/>
<gene>
    <name evidence="8" type="ORF">GA0070620_0330</name>
</gene>
<name>A0A1C3MWZ4_9ACTN</name>
<keyword evidence="2 6" id="KW-0812">Transmembrane</keyword>
<sequence>MRWRSHSPDATRTARPADSHDARAEAVIHRWRSKQRTRVRDRRRQLGIYLVVAIQAGLAAGLAWTIADKIALDANPVFAPIAAVGTVAAAAGQRLRRTVELVVGVALGAAVADGLVVVIDRGAWQIAVIATATIVTAIAVFGRGSLITQAGGTAVLVASVAPAGTRVDAPQVFNAVLGGASALAVVLLLLPLNPLRIVERAVGPELDNLSHQLTVVGHALARRDSTAVGASLEELRTMGAQLAQLSDAVQGGVEVVRYSPQRFRWRSTLREYRVGAEHLERAVLGARGLARRAYSAISDQEPIPPALGLAVIDLGDAVRFLHSEFVRAREPYAARHHALRAAHQAGQAARDGLGLSGAVVMAQVRTIARDLLRATAVPRTDANQMVRQAASATIAEQSDSARRG</sequence>
<evidence type="ECO:0000256" key="3">
    <source>
        <dbReference type="ARBA" id="ARBA00022989"/>
    </source>
</evidence>
<evidence type="ECO:0000256" key="2">
    <source>
        <dbReference type="ARBA" id="ARBA00022692"/>
    </source>
</evidence>
<accession>A0A1C3MWZ4</accession>
<dbReference type="STRING" id="307121.GA0070620_0330"/>
<feature type="region of interest" description="Disordered" evidence="5">
    <location>
        <begin position="1"/>
        <end position="21"/>
    </location>
</feature>
<protein>
    <submittedName>
        <fullName evidence="8">Fusaric acid resistance protein-like</fullName>
    </submittedName>
</protein>
<comment type="subcellular location">
    <subcellularLocation>
        <location evidence="1">Membrane</location>
        <topology evidence="1">Multi-pass membrane protein</topology>
    </subcellularLocation>
</comment>
<organism evidence="8 9">
    <name type="scientific">Micromonospora krabiensis</name>
    <dbReference type="NCBI Taxonomy" id="307121"/>
    <lineage>
        <taxon>Bacteria</taxon>
        <taxon>Bacillati</taxon>
        <taxon>Actinomycetota</taxon>
        <taxon>Actinomycetes</taxon>
        <taxon>Micromonosporales</taxon>
        <taxon>Micromonosporaceae</taxon>
        <taxon>Micromonospora</taxon>
    </lineage>
</organism>
<dbReference type="GO" id="GO:0016020">
    <property type="term" value="C:membrane"/>
    <property type="evidence" value="ECO:0007669"/>
    <property type="project" value="UniProtKB-SubCell"/>
</dbReference>
<keyword evidence="3 6" id="KW-1133">Transmembrane helix</keyword>
<evidence type="ECO:0000313" key="9">
    <source>
        <dbReference type="Proteomes" id="UP000199393"/>
    </source>
</evidence>
<feature type="transmembrane region" description="Helical" evidence="6">
    <location>
        <begin position="99"/>
        <end position="117"/>
    </location>
</feature>
<feature type="domain" description="Integral membrane bound transporter" evidence="7">
    <location>
        <begin position="63"/>
        <end position="185"/>
    </location>
</feature>
<dbReference type="PATRIC" id="fig|307121.4.peg.333"/>
<dbReference type="Proteomes" id="UP000199393">
    <property type="component" value="Chromosome I"/>
</dbReference>
<feature type="transmembrane region" description="Helical" evidence="6">
    <location>
        <begin position="46"/>
        <end position="67"/>
    </location>
</feature>
<feature type="transmembrane region" description="Helical" evidence="6">
    <location>
        <begin position="123"/>
        <end position="141"/>
    </location>
</feature>
<feature type="transmembrane region" description="Helical" evidence="6">
    <location>
        <begin position="73"/>
        <end position="92"/>
    </location>
</feature>
<dbReference type="AlphaFoldDB" id="A0A1C3MWZ4"/>
<dbReference type="InterPro" id="IPR049453">
    <property type="entry name" value="Memb_transporter_dom"/>
</dbReference>
<evidence type="ECO:0000256" key="6">
    <source>
        <dbReference type="SAM" id="Phobius"/>
    </source>
</evidence>
<feature type="transmembrane region" description="Helical" evidence="6">
    <location>
        <begin position="171"/>
        <end position="190"/>
    </location>
</feature>
<keyword evidence="9" id="KW-1185">Reference proteome</keyword>
<evidence type="ECO:0000313" key="8">
    <source>
        <dbReference type="EMBL" id="SBV24866.1"/>
    </source>
</evidence>
<evidence type="ECO:0000256" key="1">
    <source>
        <dbReference type="ARBA" id="ARBA00004141"/>
    </source>
</evidence>
<reference evidence="9" key="1">
    <citation type="submission" date="2016-06" db="EMBL/GenBank/DDBJ databases">
        <authorList>
            <person name="Varghese N."/>
        </authorList>
    </citation>
    <scope>NUCLEOTIDE SEQUENCE [LARGE SCALE GENOMIC DNA]</scope>
    <source>
        <strain evidence="9">DSM 45344</strain>
    </source>
</reference>